<reference evidence="1 2" key="1">
    <citation type="submission" date="2018-06" db="EMBL/GenBank/DDBJ databases">
        <title>Comparative genomics of Brasilonema spp. strains.</title>
        <authorList>
            <person name="Alvarenga D.O."/>
            <person name="Fiore M.F."/>
            <person name="Varani A.M."/>
        </authorList>
    </citation>
    <scope>NUCLEOTIDE SEQUENCE [LARGE SCALE GENOMIC DNA]</scope>
    <source>
        <strain evidence="1 2">SPC951</strain>
    </source>
</reference>
<proteinExistence type="predicted"/>
<accession>A0ABX1P3N5</accession>
<evidence type="ECO:0000313" key="1">
    <source>
        <dbReference type="EMBL" id="NMG18951.1"/>
    </source>
</evidence>
<dbReference type="EMBL" id="QMEB01000027">
    <property type="protein sequence ID" value="NMG18951.1"/>
    <property type="molecule type" value="Genomic_DNA"/>
</dbReference>
<evidence type="ECO:0008006" key="3">
    <source>
        <dbReference type="Google" id="ProtNLM"/>
    </source>
</evidence>
<dbReference type="Proteomes" id="UP000718564">
    <property type="component" value="Unassembled WGS sequence"/>
</dbReference>
<organism evidence="1 2">
    <name type="scientific">Brasilonema bromeliae SPC951</name>
    <dbReference type="NCBI Taxonomy" id="385972"/>
    <lineage>
        <taxon>Bacteria</taxon>
        <taxon>Bacillati</taxon>
        <taxon>Cyanobacteriota</taxon>
        <taxon>Cyanophyceae</taxon>
        <taxon>Nostocales</taxon>
        <taxon>Scytonemataceae</taxon>
        <taxon>Brasilonema</taxon>
        <taxon>Bromeliae group (in: Brasilonema)</taxon>
    </lineage>
</organism>
<gene>
    <name evidence="1" type="ORF">DP116_05615</name>
</gene>
<keyword evidence="2" id="KW-1185">Reference proteome</keyword>
<name>A0ABX1P3N5_9CYAN</name>
<protein>
    <recommendedName>
        <fullName evidence="3">Secreted protein</fullName>
    </recommendedName>
</protein>
<sequence length="78" mass="8703">MDILLLTLINVAVCFAFPKVIFMILATVTGQNQLLQTTSTSQKKVIELTSFPYCTSYTLTKRPFCKFAPSFCDRCSPG</sequence>
<evidence type="ECO:0000313" key="2">
    <source>
        <dbReference type="Proteomes" id="UP000718564"/>
    </source>
</evidence>
<comment type="caution">
    <text evidence="1">The sequence shown here is derived from an EMBL/GenBank/DDBJ whole genome shotgun (WGS) entry which is preliminary data.</text>
</comment>